<accession>A0A671V656</accession>
<dbReference type="InterPro" id="IPR011604">
    <property type="entry name" value="PDDEXK-like_dom_sf"/>
</dbReference>
<sequence length="361" mass="40809">MQGVKPGLVNDMVILSARPKERRLVDGIRSNLYKGVSSALPELSTLRVDEVYGDLPSNVAPLITTMAITNNVPLVDSKFGKVQQGSVLSYHLPTKMVPNTRPHSDAPSPPQLPLSNYCLGPSTCSFVYSEHQQLHMMSMATSFETAHKVENSTKKQSSCAEWHQLRRLRITSTKFREGCHTRGETSAENLAKRLLRPSHQTADTRRGLDMEPAAVEEYCRAREVNHYPCGLLIHPDAAWMGSSPNGIVYDPKEQPEFRLVEIKCPNVLSYVDCPYIKISEGTHTLRKSHAYFWQIQGQLLISGLEWCDFVVYTQEDMFIQRISRDKDITATIKEKIDHFFFIFISTLPCSRELACTLPYST</sequence>
<dbReference type="InterPro" id="IPR019080">
    <property type="entry name" value="YqaJ_viral_recombinase"/>
</dbReference>
<reference evidence="2" key="3">
    <citation type="submission" date="2025-09" db="UniProtKB">
        <authorList>
            <consortium name="Ensembl"/>
        </authorList>
    </citation>
    <scope>IDENTIFICATION</scope>
</reference>
<dbReference type="InterPro" id="IPR051703">
    <property type="entry name" value="NF-kappa-B_Signaling_Reg"/>
</dbReference>
<feature type="domain" description="YqaJ viral recombinase" evidence="1">
    <location>
        <begin position="161"/>
        <end position="304"/>
    </location>
</feature>
<organism evidence="2 3">
    <name type="scientific">Sparus aurata</name>
    <name type="common">Gilthead sea bream</name>
    <dbReference type="NCBI Taxonomy" id="8175"/>
    <lineage>
        <taxon>Eukaryota</taxon>
        <taxon>Metazoa</taxon>
        <taxon>Chordata</taxon>
        <taxon>Craniata</taxon>
        <taxon>Vertebrata</taxon>
        <taxon>Euteleostomi</taxon>
        <taxon>Actinopterygii</taxon>
        <taxon>Neopterygii</taxon>
        <taxon>Teleostei</taxon>
        <taxon>Neoteleostei</taxon>
        <taxon>Acanthomorphata</taxon>
        <taxon>Eupercaria</taxon>
        <taxon>Spariformes</taxon>
        <taxon>Sparidae</taxon>
        <taxon>Sparus</taxon>
    </lineage>
</organism>
<protein>
    <recommendedName>
        <fullName evidence="1">YqaJ viral recombinase domain-containing protein</fullName>
    </recommendedName>
</protein>
<name>A0A671V656_SPAAU</name>
<keyword evidence="3" id="KW-1185">Reference proteome</keyword>
<reference evidence="2" key="1">
    <citation type="submission" date="2021-04" db="EMBL/GenBank/DDBJ databases">
        <authorList>
            <consortium name="Wellcome Sanger Institute Data Sharing"/>
        </authorList>
    </citation>
    <scope>NUCLEOTIDE SEQUENCE [LARGE SCALE GENOMIC DNA]</scope>
</reference>
<evidence type="ECO:0000313" key="2">
    <source>
        <dbReference type="Ensembl" id="ENSSAUP00010021785.1"/>
    </source>
</evidence>
<dbReference type="PANTHER" id="PTHR46609:SF7">
    <property type="match status" value="1"/>
</dbReference>
<dbReference type="Ensembl" id="ENSSAUT00010023010.1">
    <property type="protein sequence ID" value="ENSSAUP00010021785.1"/>
    <property type="gene ID" value="ENSSAUG00010009618.1"/>
</dbReference>
<proteinExistence type="predicted"/>
<dbReference type="GeneTree" id="ENSGT01030000234959"/>
<reference evidence="2" key="2">
    <citation type="submission" date="2025-08" db="UniProtKB">
        <authorList>
            <consortium name="Ensembl"/>
        </authorList>
    </citation>
    <scope>IDENTIFICATION</scope>
</reference>
<evidence type="ECO:0000313" key="3">
    <source>
        <dbReference type="Proteomes" id="UP000472265"/>
    </source>
</evidence>
<dbReference type="PANTHER" id="PTHR46609">
    <property type="entry name" value="EXONUCLEASE, PHAGE-TYPE/RECB, C-TERMINAL DOMAIN-CONTAINING PROTEIN"/>
    <property type="match status" value="1"/>
</dbReference>
<dbReference type="SUPFAM" id="SSF52980">
    <property type="entry name" value="Restriction endonuclease-like"/>
    <property type="match status" value="1"/>
</dbReference>
<dbReference type="Gene3D" id="3.90.320.10">
    <property type="match status" value="1"/>
</dbReference>
<dbReference type="InParanoid" id="A0A671V656"/>
<dbReference type="OMA" id="FREICQV"/>
<dbReference type="GO" id="GO:0006281">
    <property type="term" value="P:DNA repair"/>
    <property type="evidence" value="ECO:0007669"/>
    <property type="project" value="UniProtKB-ARBA"/>
</dbReference>
<dbReference type="Pfam" id="PF09588">
    <property type="entry name" value="YqaJ"/>
    <property type="match status" value="1"/>
</dbReference>
<dbReference type="InterPro" id="IPR011335">
    <property type="entry name" value="Restrct_endonuc-II-like"/>
</dbReference>
<dbReference type="Proteomes" id="UP000472265">
    <property type="component" value="Chromosome 23"/>
</dbReference>
<evidence type="ECO:0000259" key="1">
    <source>
        <dbReference type="Pfam" id="PF09588"/>
    </source>
</evidence>
<dbReference type="CDD" id="cd22343">
    <property type="entry name" value="PDDEXK_lambda_exonuclease-like"/>
    <property type="match status" value="1"/>
</dbReference>
<dbReference type="AlphaFoldDB" id="A0A671V656"/>